<evidence type="ECO:0000313" key="14">
    <source>
        <dbReference type="EMBL" id="PUU80153.1"/>
    </source>
</evidence>
<dbReference type="InterPro" id="IPR009008">
    <property type="entry name" value="Val/Leu/Ile-tRNA-synth_edit"/>
</dbReference>
<dbReference type="PANTHER" id="PTHR11946:SF109">
    <property type="entry name" value="VALINE--TRNA LIGASE"/>
    <property type="match status" value="1"/>
</dbReference>
<dbReference type="GO" id="GO:0006438">
    <property type="term" value="P:valyl-tRNA aminoacylation"/>
    <property type="evidence" value="ECO:0007669"/>
    <property type="project" value="InterPro"/>
</dbReference>
<protein>
    <recommendedName>
        <fullName evidence="2">valine--tRNA ligase</fullName>
        <ecNumber evidence="2">6.1.1.9</ecNumber>
    </recommendedName>
    <alternativeName>
        <fullName evidence="8">Valyl-tRNA synthetase</fullName>
    </alternativeName>
</protein>
<keyword evidence="4 10" id="KW-0547">Nucleotide-binding</keyword>
<evidence type="ECO:0000256" key="4">
    <source>
        <dbReference type="ARBA" id="ARBA00022741"/>
    </source>
</evidence>
<keyword evidence="5 10" id="KW-0067">ATP-binding</keyword>
<dbReference type="SUPFAM" id="SSF52374">
    <property type="entry name" value="Nucleotidylyl transferase"/>
    <property type="match status" value="1"/>
</dbReference>
<dbReference type="InterPro" id="IPR002300">
    <property type="entry name" value="aa-tRNA-synth_Ia"/>
</dbReference>
<dbReference type="AlphaFoldDB" id="A0A2T6ZXD6"/>
<name>A0A2T6ZXD6_TUBBO</name>
<comment type="catalytic activity">
    <reaction evidence="9">
        <text>tRNA(Val) + L-valine + ATP = L-valyl-tRNA(Val) + AMP + diphosphate</text>
        <dbReference type="Rhea" id="RHEA:10704"/>
        <dbReference type="Rhea" id="RHEA-COMP:9672"/>
        <dbReference type="Rhea" id="RHEA-COMP:9708"/>
        <dbReference type="ChEBI" id="CHEBI:30616"/>
        <dbReference type="ChEBI" id="CHEBI:33019"/>
        <dbReference type="ChEBI" id="CHEBI:57762"/>
        <dbReference type="ChEBI" id="CHEBI:78442"/>
        <dbReference type="ChEBI" id="CHEBI:78537"/>
        <dbReference type="ChEBI" id="CHEBI:456215"/>
        <dbReference type="EC" id="6.1.1.9"/>
    </reaction>
</comment>
<dbReference type="FunFam" id="3.40.50.620:FF:000020">
    <property type="entry name" value="Valine--tRNA ligase, mitochondrial"/>
    <property type="match status" value="1"/>
</dbReference>
<evidence type="ECO:0000256" key="3">
    <source>
        <dbReference type="ARBA" id="ARBA00022598"/>
    </source>
</evidence>
<evidence type="ECO:0000256" key="9">
    <source>
        <dbReference type="ARBA" id="ARBA00047552"/>
    </source>
</evidence>
<dbReference type="InterPro" id="IPR013155">
    <property type="entry name" value="M/V/L/I-tRNA-synth_anticd-bd"/>
</dbReference>
<keyword evidence="15" id="KW-1185">Reference proteome</keyword>
<dbReference type="SUPFAM" id="SSF47323">
    <property type="entry name" value="Anticodon-binding domain of a subclass of class I aminoacyl-tRNA synthetases"/>
    <property type="match status" value="1"/>
</dbReference>
<evidence type="ECO:0000256" key="6">
    <source>
        <dbReference type="ARBA" id="ARBA00022917"/>
    </source>
</evidence>
<gene>
    <name evidence="14" type="ORF">B9Z19DRAFT_1080138</name>
</gene>
<dbReference type="InterPro" id="IPR014729">
    <property type="entry name" value="Rossmann-like_a/b/a_fold"/>
</dbReference>
<accession>A0A2T6ZXD6</accession>
<dbReference type="EMBL" id="NESQ01000072">
    <property type="protein sequence ID" value="PUU80153.1"/>
    <property type="molecule type" value="Genomic_DNA"/>
</dbReference>
<dbReference type="STRING" id="42251.A0A2T6ZXD6"/>
<dbReference type="OrthoDB" id="629407at2759"/>
<dbReference type="EC" id="6.1.1.9" evidence="2"/>
<evidence type="ECO:0000256" key="8">
    <source>
        <dbReference type="ARBA" id="ARBA00029936"/>
    </source>
</evidence>
<dbReference type="Proteomes" id="UP000244722">
    <property type="component" value="Unassembled WGS sequence"/>
</dbReference>
<dbReference type="GO" id="GO:0004832">
    <property type="term" value="F:valine-tRNA ligase activity"/>
    <property type="evidence" value="ECO:0007669"/>
    <property type="project" value="UniProtKB-EC"/>
</dbReference>
<feature type="domain" description="Aminoacyl-tRNA synthetase class Ia" evidence="12">
    <location>
        <begin position="74"/>
        <end position="709"/>
    </location>
</feature>
<dbReference type="InterPro" id="IPR009080">
    <property type="entry name" value="tRNAsynth_Ia_anticodon-bd"/>
</dbReference>
<evidence type="ECO:0000256" key="7">
    <source>
        <dbReference type="ARBA" id="ARBA00023146"/>
    </source>
</evidence>
<keyword evidence="6 10" id="KW-0648">Protein biosynthesis</keyword>
<dbReference type="Gene3D" id="3.90.740.10">
    <property type="entry name" value="Valyl/Leucyl/Isoleucyl-tRNA synthetase, editing domain"/>
    <property type="match status" value="1"/>
</dbReference>
<evidence type="ECO:0000259" key="12">
    <source>
        <dbReference type="Pfam" id="PF00133"/>
    </source>
</evidence>
<reference evidence="14 15" key="1">
    <citation type="submission" date="2017-04" db="EMBL/GenBank/DDBJ databases">
        <title>Draft genome sequence of Tuber borchii Vittad., a whitish edible truffle.</title>
        <authorList>
            <consortium name="DOE Joint Genome Institute"/>
            <person name="Murat C."/>
            <person name="Kuo A."/>
            <person name="Barry K.W."/>
            <person name="Clum A."/>
            <person name="Dockter R.B."/>
            <person name="Fauchery L."/>
            <person name="Iotti M."/>
            <person name="Kohler A."/>
            <person name="Labutti K."/>
            <person name="Lindquist E.A."/>
            <person name="Lipzen A."/>
            <person name="Ohm R.A."/>
            <person name="Wang M."/>
            <person name="Grigoriev I.V."/>
            <person name="Zambonelli A."/>
            <person name="Martin F.M."/>
        </authorList>
    </citation>
    <scope>NUCLEOTIDE SEQUENCE [LARGE SCALE GENOMIC DNA]</scope>
    <source>
        <strain evidence="14 15">Tbo3840</strain>
    </source>
</reference>
<dbReference type="Gene3D" id="1.10.730.10">
    <property type="entry name" value="Isoleucyl-tRNA Synthetase, Domain 1"/>
    <property type="match status" value="1"/>
</dbReference>
<dbReference type="Pfam" id="PF08264">
    <property type="entry name" value="Anticodon_1"/>
    <property type="match status" value="1"/>
</dbReference>
<evidence type="ECO:0000256" key="10">
    <source>
        <dbReference type="RuleBase" id="RU363035"/>
    </source>
</evidence>
<proteinExistence type="inferred from homology"/>
<dbReference type="PANTHER" id="PTHR11946">
    <property type="entry name" value="VALYL-TRNA SYNTHETASES"/>
    <property type="match status" value="1"/>
</dbReference>
<organism evidence="14 15">
    <name type="scientific">Tuber borchii</name>
    <name type="common">White truffle</name>
    <dbReference type="NCBI Taxonomy" id="42251"/>
    <lineage>
        <taxon>Eukaryota</taxon>
        <taxon>Fungi</taxon>
        <taxon>Dikarya</taxon>
        <taxon>Ascomycota</taxon>
        <taxon>Pezizomycotina</taxon>
        <taxon>Pezizomycetes</taxon>
        <taxon>Pezizales</taxon>
        <taxon>Tuberaceae</taxon>
        <taxon>Tuber</taxon>
    </lineage>
</organism>
<comment type="similarity">
    <text evidence="1 10">Belongs to the class-I aminoacyl-tRNA synthetase family.</text>
</comment>
<keyword evidence="3 10" id="KW-0436">Ligase</keyword>
<dbReference type="Pfam" id="PF00133">
    <property type="entry name" value="tRNA-synt_1"/>
    <property type="match status" value="1"/>
</dbReference>
<dbReference type="SUPFAM" id="SSF50677">
    <property type="entry name" value="ValRS/IleRS/LeuRS editing domain"/>
    <property type="match status" value="1"/>
</dbReference>
<evidence type="ECO:0000256" key="5">
    <source>
        <dbReference type="ARBA" id="ARBA00022840"/>
    </source>
</evidence>
<dbReference type="PROSITE" id="PS00178">
    <property type="entry name" value="AA_TRNA_LIGASE_I"/>
    <property type="match status" value="1"/>
</dbReference>
<comment type="caution">
    <text evidence="14">The sequence shown here is derived from an EMBL/GenBank/DDBJ whole genome shotgun (WGS) entry which is preliminary data.</text>
</comment>
<sequence>MRSKPCSLDKIPITSRHLLTCTRPFLSKRTLETSTSKTTSATEETKANDDGPVPKPRNELFRKNFVPSEIEAGWYDYWVSRGFFEPRKNRPKKEIHMLLPPPNVTGQLHIGHALMLSIQDALARWYRMKGYNVFWRPGTDHAGIATQSVVERMLEARKGLTKEELGREQFLKEANRWREENGSAILRQMERLGTSTAKSLEYYTLDEDLSRVVTRAFVRLYDDGLIYRDTRMVNWNPQLQTAISDIEVVWKEIEEKTMIEKAEFGVLHSFAYALEDGSEIVVSTTRPETIPADRAIAVHPDDERYKHLHYKYAYHPLLPDVKLPIVPDAELVDPRFGTGAVKITPCHDPKDFAFWKRHTSQGTEKKIDIPLVALFTETGRIKPEAGIQSLIGQDRLEARRLVVTLLEDRNVYRGAKEHPMRIATCQRSGCVIEPMIQPQWYLKMESLAKATLEATKNRLPRIRPDVPYQELWVRWLRETQDWCLSRQIWWGHRVPAYRVVHPFGKTSGRWIVAASENEARAKMTAEERSVCNLEQDSDVLDTWFSSGLLPLSTAGWKGGDSDEVPLRYPLSFIESGSDILFFWLARMAMLCHYFMGELPFKEILLHPLVCDANGKKMSKSVGNVLDPLAVIEGRTWEEVTNTVKREHKHEVRQWRRVPERFQLIEKEIKRKLQEAKSLYERTGIRESGADALRMALINFTKQSREIKMDLRQVNAFRQLNIKLWNAAKHLHLAKANAERVTMTPIPILPIDRVIPRKDFTQLTNKTLNMHDWFMIDRLRGVIEACEIAFEDRSLYKATESIKSFIYDDFCDVFLEFQRTDMAPESDPNKRQLAMSLTTHALDILVRLMHPFAPFLTERIWQCLDPERQAANANTIMQEQYPKLEDIPRIEAVLVTPMHYVLDLVSRLRSLAGTARERQEAIVYITPRQPVLAGYLKEKMRILQIITKVNVDVTTNKDDIGSTQEAPAQPRAEEESVWQAYEETLGDGGVRTVFKYQDVRERWLKPQGESED</sequence>
<evidence type="ECO:0000259" key="13">
    <source>
        <dbReference type="Pfam" id="PF08264"/>
    </source>
</evidence>
<dbReference type="NCBIfam" id="NF004349">
    <property type="entry name" value="PRK05729.1"/>
    <property type="match status" value="1"/>
</dbReference>
<dbReference type="PRINTS" id="PR00986">
    <property type="entry name" value="TRNASYNTHVAL"/>
</dbReference>
<dbReference type="InterPro" id="IPR002303">
    <property type="entry name" value="Valyl-tRNA_ligase"/>
</dbReference>
<feature type="domain" description="Methionyl/Valyl/Leucyl/Isoleucyl-tRNA synthetase anticodon-binding" evidence="13">
    <location>
        <begin position="773"/>
        <end position="910"/>
    </location>
</feature>
<dbReference type="GO" id="GO:0002161">
    <property type="term" value="F:aminoacyl-tRNA deacylase activity"/>
    <property type="evidence" value="ECO:0007669"/>
    <property type="project" value="InterPro"/>
</dbReference>
<feature type="region of interest" description="Disordered" evidence="11">
    <location>
        <begin position="31"/>
        <end position="58"/>
    </location>
</feature>
<dbReference type="InterPro" id="IPR001412">
    <property type="entry name" value="aa-tRNA-synth_I_CS"/>
</dbReference>
<evidence type="ECO:0000313" key="15">
    <source>
        <dbReference type="Proteomes" id="UP000244722"/>
    </source>
</evidence>
<feature type="compositionally biased region" description="Low complexity" evidence="11">
    <location>
        <begin position="32"/>
        <end position="42"/>
    </location>
</feature>
<dbReference type="CDD" id="cd00817">
    <property type="entry name" value="ValRS_core"/>
    <property type="match status" value="1"/>
</dbReference>
<evidence type="ECO:0000256" key="11">
    <source>
        <dbReference type="SAM" id="MobiDB-lite"/>
    </source>
</evidence>
<keyword evidence="7 10" id="KW-0030">Aminoacyl-tRNA synthetase</keyword>
<dbReference type="GO" id="GO:0005829">
    <property type="term" value="C:cytosol"/>
    <property type="evidence" value="ECO:0007669"/>
    <property type="project" value="TreeGrafter"/>
</dbReference>
<evidence type="ECO:0000256" key="2">
    <source>
        <dbReference type="ARBA" id="ARBA00013169"/>
    </source>
</evidence>
<dbReference type="NCBIfam" id="TIGR00422">
    <property type="entry name" value="valS"/>
    <property type="match status" value="1"/>
</dbReference>
<dbReference type="GO" id="GO:0005524">
    <property type="term" value="F:ATP binding"/>
    <property type="evidence" value="ECO:0007669"/>
    <property type="project" value="UniProtKB-KW"/>
</dbReference>
<dbReference type="Gene3D" id="3.40.50.620">
    <property type="entry name" value="HUPs"/>
    <property type="match status" value="2"/>
</dbReference>
<evidence type="ECO:0000256" key="1">
    <source>
        <dbReference type="ARBA" id="ARBA00005594"/>
    </source>
</evidence>